<dbReference type="Pfam" id="PF09107">
    <property type="entry name" value="WHD_3rd_SelB"/>
    <property type="match status" value="1"/>
</dbReference>
<evidence type="ECO:0000256" key="8">
    <source>
        <dbReference type="ARBA" id="ARBA00031615"/>
    </source>
</evidence>
<dbReference type="InterPro" id="IPR000795">
    <property type="entry name" value="T_Tr_GTP-bd_dom"/>
</dbReference>
<dbReference type="PANTHER" id="PTHR43721">
    <property type="entry name" value="ELONGATION FACTOR TU-RELATED"/>
    <property type="match status" value="1"/>
</dbReference>
<dbReference type="CDD" id="cd15491">
    <property type="entry name" value="selB_III"/>
    <property type="match status" value="1"/>
</dbReference>
<keyword evidence="3" id="KW-0963">Cytoplasm</keyword>
<keyword evidence="4" id="KW-0547">Nucleotide-binding</keyword>
<reference evidence="10 11" key="1">
    <citation type="submission" date="2024-09" db="EMBL/GenBank/DDBJ databases">
        <authorList>
            <person name="Sun Q."/>
            <person name="Mori K."/>
        </authorList>
    </citation>
    <scope>NUCLEOTIDE SEQUENCE [LARGE SCALE GENOMIC DNA]</scope>
    <source>
        <strain evidence="10 11">CCM 7228</strain>
    </source>
</reference>
<dbReference type="PROSITE" id="PS51722">
    <property type="entry name" value="G_TR_2"/>
    <property type="match status" value="1"/>
</dbReference>
<evidence type="ECO:0000256" key="1">
    <source>
        <dbReference type="ARBA" id="ARBA00004496"/>
    </source>
</evidence>
<dbReference type="Gene3D" id="2.40.30.10">
    <property type="entry name" value="Translation factors"/>
    <property type="match status" value="1"/>
</dbReference>
<comment type="function">
    <text evidence="7">Translation factor necessary for the incorporation of selenocysteine into proteins. It probably replaces EF-Tu for the insertion of selenocysteine directed by the UGA codon. SelB binds GTP and GDP.</text>
</comment>
<evidence type="ECO:0000313" key="11">
    <source>
        <dbReference type="Proteomes" id="UP001589854"/>
    </source>
</evidence>
<dbReference type="PANTHER" id="PTHR43721:SF11">
    <property type="entry name" value="SELENOCYSTEINE-SPECIFIC ELONGATION FACTOR"/>
    <property type="match status" value="1"/>
</dbReference>
<dbReference type="NCBIfam" id="TIGR00231">
    <property type="entry name" value="small_GTP"/>
    <property type="match status" value="1"/>
</dbReference>
<evidence type="ECO:0000256" key="4">
    <source>
        <dbReference type="ARBA" id="ARBA00022741"/>
    </source>
</evidence>
<dbReference type="SUPFAM" id="SSF46785">
    <property type="entry name" value="Winged helix' DNA-binding domain"/>
    <property type="match status" value="2"/>
</dbReference>
<evidence type="ECO:0000256" key="3">
    <source>
        <dbReference type="ARBA" id="ARBA00022490"/>
    </source>
</evidence>
<dbReference type="Pfam" id="PF03144">
    <property type="entry name" value="GTP_EFTU_D2"/>
    <property type="match status" value="1"/>
</dbReference>
<dbReference type="InterPro" id="IPR027417">
    <property type="entry name" value="P-loop_NTPase"/>
</dbReference>
<dbReference type="InterPro" id="IPR036390">
    <property type="entry name" value="WH_DNA-bd_sf"/>
</dbReference>
<dbReference type="SUPFAM" id="SSF52540">
    <property type="entry name" value="P-loop containing nucleoside triphosphate hydrolases"/>
    <property type="match status" value="1"/>
</dbReference>
<dbReference type="InterPro" id="IPR005225">
    <property type="entry name" value="Small_GTP-bd"/>
</dbReference>
<comment type="subcellular location">
    <subcellularLocation>
        <location evidence="1">Cytoplasm</location>
    </subcellularLocation>
</comment>
<evidence type="ECO:0000256" key="2">
    <source>
        <dbReference type="ARBA" id="ARBA00015953"/>
    </source>
</evidence>
<dbReference type="InterPro" id="IPR004161">
    <property type="entry name" value="EFTu-like_2"/>
</dbReference>
<dbReference type="Proteomes" id="UP001589854">
    <property type="component" value="Unassembled WGS sequence"/>
</dbReference>
<comment type="caution">
    <text evidence="10">The sequence shown here is derived from an EMBL/GenBank/DDBJ whole genome shotgun (WGS) entry which is preliminary data.</text>
</comment>
<gene>
    <name evidence="10" type="primary">selB</name>
    <name evidence="10" type="ORF">ACFFIX_22260</name>
</gene>
<dbReference type="Gene3D" id="1.10.10.10">
    <property type="entry name" value="Winged helix-like DNA-binding domain superfamily/Winged helix DNA-binding domain"/>
    <property type="match status" value="1"/>
</dbReference>
<dbReference type="EMBL" id="JBHLVO010000029">
    <property type="protein sequence ID" value="MFC0274076.1"/>
    <property type="molecule type" value="Genomic_DNA"/>
</dbReference>
<keyword evidence="5" id="KW-0648">Protein biosynthesis</keyword>
<proteinExistence type="predicted"/>
<feature type="domain" description="Tr-type G" evidence="9">
    <location>
        <begin position="2"/>
        <end position="175"/>
    </location>
</feature>
<protein>
    <recommendedName>
        <fullName evidence="2">Selenocysteine-specific elongation factor</fullName>
    </recommendedName>
    <alternativeName>
        <fullName evidence="8">SelB translation factor</fullName>
    </alternativeName>
</protein>
<keyword evidence="10" id="KW-0251">Elongation factor</keyword>
<dbReference type="PRINTS" id="PR00315">
    <property type="entry name" value="ELONGATNFCT"/>
</dbReference>
<dbReference type="InterPro" id="IPR009000">
    <property type="entry name" value="Transl_B-barrel_sf"/>
</dbReference>
<dbReference type="SUPFAM" id="SSF50465">
    <property type="entry name" value="EF-Tu/eEF-1alpha/eIF2-gamma C-terminal domain"/>
    <property type="match status" value="1"/>
</dbReference>
<dbReference type="NCBIfam" id="TIGR00475">
    <property type="entry name" value="selB"/>
    <property type="match status" value="1"/>
</dbReference>
<keyword evidence="11" id="KW-1185">Reference proteome</keyword>
<dbReference type="InterPro" id="IPR009001">
    <property type="entry name" value="Transl_elong_EF1A/Init_IF2_C"/>
</dbReference>
<dbReference type="InterPro" id="IPR050055">
    <property type="entry name" value="EF-Tu_GTPase"/>
</dbReference>
<evidence type="ECO:0000313" key="10">
    <source>
        <dbReference type="EMBL" id="MFC0274076.1"/>
    </source>
</evidence>
<dbReference type="Pfam" id="PF00009">
    <property type="entry name" value="GTP_EFTU"/>
    <property type="match status" value="1"/>
</dbReference>
<evidence type="ECO:0000256" key="6">
    <source>
        <dbReference type="ARBA" id="ARBA00023134"/>
    </source>
</evidence>
<organism evidence="10 11">
    <name type="scientific">Metabacillus herbersteinensis</name>
    <dbReference type="NCBI Taxonomy" id="283816"/>
    <lineage>
        <taxon>Bacteria</taxon>
        <taxon>Bacillati</taxon>
        <taxon>Bacillota</taxon>
        <taxon>Bacilli</taxon>
        <taxon>Bacillales</taxon>
        <taxon>Bacillaceae</taxon>
        <taxon>Metabacillus</taxon>
    </lineage>
</organism>
<dbReference type="Pfam" id="PF25461">
    <property type="entry name" value="Beta-barrel_SelB"/>
    <property type="match status" value="1"/>
</dbReference>
<evidence type="ECO:0000259" key="9">
    <source>
        <dbReference type="PROSITE" id="PS51722"/>
    </source>
</evidence>
<dbReference type="SUPFAM" id="SSF50447">
    <property type="entry name" value="Translation proteins"/>
    <property type="match status" value="1"/>
</dbReference>
<accession>A0ABV6GK55</accession>
<dbReference type="InterPro" id="IPR004535">
    <property type="entry name" value="Transl_elong_SelB"/>
</dbReference>
<dbReference type="Gene3D" id="3.40.50.300">
    <property type="entry name" value="P-loop containing nucleotide triphosphate hydrolases"/>
    <property type="match status" value="1"/>
</dbReference>
<sequence length="629" mass="71940">MKRFFTIGMAGHIDHGKTSLTKALTHINTDTLKEEIERKITIEPGIAPLNLKDDWDVSIVDVPGHERFIRQMIAGVAGIDLVILVVAADEGVMPQTKEHLEILSFLGIKNGIVAVSKIDRVDEEMRDLVKEEIVDELQDSIFEHSPVLFIDSLSGNGLDTLKSILTERLEKVIDKERIGDFRLPIDQVFVLKGHGAVVRGTVYEGSLRYTEEALILPQNKKIKIRQMQVHNHAVSEIGAGQRAAINLSGISLSEMKRGNVLVTGTSTITTNILDIVFKTIDNLNHCIKQRARVKLHIGTAEVYGKIIFFDRNEIANGKDEILCQLRLDEPVITKRGDRYVLRRPTPAETIGGGWVIDPKGENYLFGTKTIENLRSKKDGSPYERLCDFLLREKIREIEEICKHLAIQEDLFQQLVKKHTDIVVVKEKWVTLQLVVKQLSELLKSHLSQYHQTHPLRKGLNKKELKDAILFYCTDELLEYTLTHSEHKSTFLKREQYVYLSSFKPHFPSTWRKKMEQLLSILSADQLSVKSWREYYEKVGIPAAIATELKQFLLENEFAFTLDEKSIVSKEAYELAVHQLKEGTEENFTIKDAKELLKVSRKHLVPFLELLDKTNQTVRLKDIRKWKSVS</sequence>
<dbReference type="InterPro" id="IPR036388">
    <property type="entry name" value="WH-like_DNA-bd_sf"/>
</dbReference>
<dbReference type="RefSeq" id="WP_378937974.1">
    <property type="nucleotide sequence ID" value="NZ_JBHLVO010000029.1"/>
</dbReference>
<name>A0ABV6GK55_9BACI</name>
<keyword evidence="6" id="KW-0342">GTP-binding</keyword>
<dbReference type="Gene3D" id="1.10.10.2770">
    <property type="match status" value="1"/>
</dbReference>
<evidence type="ECO:0000256" key="7">
    <source>
        <dbReference type="ARBA" id="ARBA00025526"/>
    </source>
</evidence>
<dbReference type="CDD" id="cd04171">
    <property type="entry name" value="SelB"/>
    <property type="match status" value="1"/>
</dbReference>
<evidence type="ECO:0000256" key="5">
    <source>
        <dbReference type="ARBA" id="ARBA00022917"/>
    </source>
</evidence>
<dbReference type="GO" id="GO:0003746">
    <property type="term" value="F:translation elongation factor activity"/>
    <property type="evidence" value="ECO:0007669"/>
    <property type="project" value="UniProtKB-KW"/>
</dbReference>
<dbReference type="InterPro" id="IPR057335">
    <property type="entry name" value="Beta-barrel_SelB"/>
</dbReference>
<dbReference type="InterPro" id="IPR015191">
    <property type="entry name" value="SelB_WHD4"/>
</dbReference>